<protein>
    <recommendedName>
        <fullName evidence="4">Fungal lipase-like domain-containing protein</fullName>
    </recommendedName>
</protein>
<name>A0A4Y4CYU7_KOCVA</name>
<evidence type="ECO:0000256" key="1">
    <source>
        <dbReference type="SAM" id="MobiDB-lite"/>
    </source>
</evidence>
<dbReference type="AlphaFoldDB" id="A0A4Y4CYU7"/>
<proteinExistence type="predicted"/>
<dbReference type="Gene3D" id="3.40.50.1820">
    <property type="entry name" value="alpha/beta hydrolase"/>
    <property type="match status" value="1"/>
</dbReference>
<feature type="region of interest" description="Disordered" evidence="1">
    <location>
        <begin position="262"/>
        <end position="289"/>
    </location>
</feature>
<organism evidence="2 3">
    <name type="scientific">Kocuria varians</name>
    <name type="common">Micrococcus varians</name>
    <dbReference type="NCBI Taxonomy" id="1272"/>
    <lineage>
        <taxon>Bacteria</taxon>
        <taxon>Bacillati</taxon>
        <taxon>Actinomycetota</taxon>
        <taxon>Actinomycetes</taxon>
        <taxon>Micrococcales</taxon>
        <taxon>Micrococcaceae</taxon>
        <taxon>Kocuria</taxon>
    </lineage>
</organism>
<dbReference type="EMBL" id="BJNW01000002">
    <property type="protein sequence ID" value="GEC98105.1"/>
    <property type="molecule type" value="Genomic_DNA"/>
</dbReference>
<comment type="caution">
    <text evidence="2">The sequence shown here is derived from an EMBL/GenBank/DDBJ whole genome shotgun (WGS) entry which is preliminary data.</text>
</comment>
<dbReference type="SUPFAM" id="SSF53474">
    <property type="entry name" value="alpha/beta-Hydrolases"/>
    <property type="match status" value="1"/>
</dbReference>
<accession>A0A4Y4CYU7</accession>
<evidence type="ECO:0000313" key="3">
    <source>
        <dbReference type="Proteomes" id="UP000315730"/>
    </source>
</evidence>
<dbReference type="InterPro" id="IPR029058">
    <property type="entry name" value="AB_hydrolase_fold"/>
</dbReference>
<dbReference type="RefSeq" id="WP_068469201.1">
    <property type="nucleotide sequence ID" value="NZ_BJNW01000002.1"/>
</dbReference>
<sequence length="682" mass="69036">MSGARGTAPDVTEVEGRAEDLQDLLYGGDGAARPAAEGFEDPATVAAAVEGATESMEVYGGSAGPTAAPGSAGEEAGAVRVDTAVIHEAAVVLARVVEDMGATTAGLVPVTAELELWSLSGQPQIDGAVTLGLVAGRDLLGVVEGTLGTAGRLGLALSRYELTENALTGSFSSALLDSPLGAAGAAVAREASRTVEDLDVAFARAGVDSVAEFGERVSISGFGILVRGGGPRGTDAIIRPLGLDDILDAGLQLRLSTPDGAEGVDAAGAAGSTTAPEGAGAPTAGPGAASSSGVTLGEFLRWKAVDLLTDYGAELDASAEPADWSTSSFPVKATASAQCVLFPLAGLTGAAAGLLPTWFSTRSTGRLLSAAEKMSHTGKDALRPWLMPMGLRTAKREVFTGLSPANAAAHRMTAAPGRALPSGVASTGTVPTTLAGTAATLKDAKNIVSGAGPDGEPFENSTVMVQKATDAQGHSAYSVVLTGTEAWVDGLGVHDLKGIADGMTATRDAALADLPQAQRMAVQALRDAGIRQGDSVVLSGHSLGGIDAAGLAANSAFRGLYDVQAVTTYGAPVGDFAIPEETSVMAVEHVDDLVPTLDGVPNPDGAHRSTVRVNTPYEGATTKDGLRGVKAHEMNLYTLGAQGISRSHHPAVAEHERRLAEAIPHGAGTRTETYVYEGWEQR</sequence>
<reference evidence="2 3" key="1">
    <citation type="submission" date="2019-06" db="EMBL/GenBank/DDBJ databases">
        <title>Whole genome shotgun sequence of Kocuria varians NBRC 15358.</title>
        <authorList>
            <person name="Hosoyama A."/>
            <person name="Uohara A."/>
            <person name="Ohji S."/>
            <person name="Ichikawa N."/>
        </authorList>
    </citation>
    <scope>NUCLEOTIDE SEQUENCE [LARGE SCALE GENOMIC DNA]</scope>
    <source>
        <strain evidence="2 3">NBRC 15358</strain>
    </source>
</reference>
<evidence type="ECO:0008006" key="4">
    <source>
        <dbReference type="Google" id="ProtNLM"/>
    </source>
</evidence>
<dbReference type="OrthoDB" id="5095936at2"/>
<keyword evidence="3" id="KW-1185">Reference proteome</keyword>
<feature type="region of interest" description="Disordered" evidence="1">
    <location>
        <begin position="1"/>
        <end position="39"/>
    </location>
</feature>
<gene>
    <name evidence="2" type="ORF">KVA01_02600</name>
</gene>
<dbReference type="Proteomes" id="UP000315730">
    <property type="component" value="Unassembled WGS sequence"/>
</dbReference>
<dbReference type="STRING" id="1272.GCA_900014985_01427"/>
<evidence type="ECO:0000313" key="2">
    <source>
        <dbReference type="EMBL" id="GEC98105.1"/>
    </source>
</evidence>